<keyword evidence="2" id="KW-1185">Reference proteome</keyword>
<reference evidence="1 2" key="1">
    <citation type="journal article" date="2023" name="Plants (Basel)">
        <title>Bridging the Gap: Combining Genomics and Transcriptomics Approaches to Understand Stylosanthes scabra, an Orphan Legume from the Brazilian Caatinga.</title>
        <authorList>
            <person name="Ferreira-Neto J.R.C."/>
            <person name="da Silva M.D."/>
            <person name="Binneck E."/>
            <person name="de Melo N.F."/>
            <person name="da Silva R.H."/>
            <person name="de Melo A.L.T.M."/>
            <person name="Pandolfi V."/>
            <person name="Bustamante F.O."/>
            <person name="Brasileiro-Vidal A.C."/>
            <person name="Benko-Iseppon A.M."/>
        </authorList>
    </citation>
    <scope>NUCLEOTIDE SEQUENCE [LARGE SCALE GENOMIC DNA]</scope>
    <source>
        <tissue evidence="1">Leaves</tissue>
    </source>
</reference>
<protein>
    <submittedName>
        <fullName evidence="1">Uncharacterized protein</fullName>
    </submittedName>
</protein>
<sequence length="105" mass="11099">MGVGGGWGTLKRVRGLLQSVLPMPRRGVWRLGAAAAEGCDGVLGVGSEVVSWERIGVVGLRCGDGQGWVDRRLGVTHACLDVEVWLGWCKGALLDLLGTSRRDTG</sequence>
<evidence type="ECO:0000313" key="2">
    <source>
        <dbReference type="Proteomes" id="UP001341840"/>
    </source>
</evidence>
<organism evidence="1 2">
    <name type="scientific">Stylosanthes scabra</name>
    <dbReference type="NCBI Taxonomy" id="79078"/>
    <lineage>
        <taxon>Eukaryota</taxon>
        <taxon>Viridiplantae</taxon>
        <taxon>Streptophyta</taxon>
        <taxon>Embryophyta</taxon>
        <taxon>Tracheophyta</taxon>
        <taxon>Spermatophyta</taxon>
        <taxon>Magnoliopsida</taxon>
        <taxon>eudicotyledons</taxon>
        <taxon>Gunneridae</taxon>
        <taxon>Pentapetalae</taxon>
        <taxon>rosids</taxon>
        <taxon>fabids</taxon>
        <taxon>Fabales</taxon>
        <taxon>Fabaceae</taxon>
        <taxon>Papilionoideae</taxon>
        <taxon>50 kb inversion clade</taxon>
        <taxon>dalbergioids sensu lato</taxon>
        <taxon>Dalbergieae</taxon>
        <taxon>Pterocarpus clade</taxon>
        <taxon>Stylosanthes</taxon>
    </lineage>
</organism>
<dbReference type="EMBL" id="JASCZI010121149">
    <property type="protein sequence ID" value="MED6160152.1"/>
    <property type="molecule type" value="Genomic_DNA"/>
</dbReference>
<evidence type="ECO:0000313" key="1">
    <source>
        <dbReference type="EMBL" id="MED6160152.1"/>
    </source>
</evidence>
<proteinExistence type="predicted"/>
<dbReference type="Proteomes" id="UP001341840">
    <property type="component" value="Unassembled WGS sequence"/>
</dbReference>
<accession>A0ABU6UHG2</accession>
<comment type="caution">
    <text evidence="1">The sequence shown here is derived from an EMBL/GenBank/DDBJ whole genome shotgun (WGS) entry which is preliminary data.</text>
</comment>
<gene>
    <name evidence="1" type="ORF">PIB30_048632</name>
</gene>
<name>A0ABU6UHG2_9FABA</name>